<gene>
    <name evidence="1" type="ORF">EJ995_04005</name>
</gene>
<name>A0A3S9MW35_9FLAO</name>
<reference evidence="1 2" key="1">
    <citation type="submission" date="2018-12" db="EMBL/GenBank/DDBJ databases">
        <title>Complete genome of Nonlabens sp. MJ115.</title>
        <authorList>
            <person name="Choi H.S."/>
            <person name="Jung J."/>
        </authorList>
    </citation>
    <scope>NUCLEOTIDE SEQUENCE [LARGE SCALE GENOMIC DNA]</scope>
    <source>
        <strain evidence="1 2">MJ115</strain>
    </source>
</reference>
<keyword evidence="2" id="KW-1185">Reference proteome</keyword>
<dbReference type="EMBL" id="CP034549">
    <property type="protein sequence ID" value="AZQ43436.1"/>
    <property type="molecule type" value="Genomic_DNA"/>
</dbReference>
<protein>
    <recommendedName>
        <fullName evidence="3">Gll0560 protein</fullName>
    </recommendedName>
</protein>
<dbReference type="AlphaFoldDB" id="A0A3S9MW35"/>
<dbReference type="Proteomes" id="UP000279600">
    <property type="component" value="Chromosome"/>
</dbReference>
<accession>A0A3S9MW35</accession>
<organism evidence="1 2">
    <name type="scientific">Nonlabens ponticola</name>
    <dbReference type="NCBI Taxonomy" id="2496866"/>
    <lineage>
        <taxon>Bacteria</taxon>
        <taxon>Pseudomonadati</taxon>
        <taxon>Bacteroidota</taxon>
        <taxon>Flavobacteriia</taxon>
        <taxon>Flavobacteriales</taxon>
        <taxon>Flavobacteriaceae</taxon>
        <taxon>Nonlabens</taxon>
    </lineage>
</organism>
<evidence type="ECO:0008006" key="3">
    <source>
        <dbReference type="Google" id="ProtNLM"/>
    </source>
</evidence>
<dbReference type="PROSITE" id="PS51257">
    <property type="entry name" value="PROKAR_LIPOPROTEIN"/>
    <property type="match status" value="1"/>
</dbReference>
<evidence type="ECO:0000313" key="2">
    <source>
        <dbReference type="Proteomes" id="UP000279600"/>
    </source>
</evidence>
<dbReference type="RefSeq" id="WP_126445840.1">
    <property type="nucleotide sequence ID" value="NZ_CP034549.1"/>
</dbReference>
<sequence length="302" mass="34185">MKLLFRLKILAILAVIIQSCVSSKEISEKKLLQSVEVISTLSLEITETSGLETIGNQLVTHNDSDAAPVIYFLNVNGQIQSQTQFVNMKNVDWEDIARSNTHFYIADIGNNHGNREDPTIYKIPLESIEDPNIFPEKIRISYTSQTDFTYKNQDHRHDAEAIVYAKDQLFLFSKNWVDFESSVYRLTDERIQQLSTNQPIDVNGLVTGATYNGIDRIVLCGYDSALVPFIAVLNVDANNNLSMIERIELPLDSGAQIEAITYYKTVDDNEIYYLTSEAINLKLGEDEAKTNGQLYRITLKAQ</sequence>
<dbReference type="OrthoDB" id="9798438at2"/>
<evidence type="ECO:0000313" key="1">
    <source>
        <dbReference type="EMBL" id="AZQ43436.1"/>
    </source>
</evidence>
<dbReference type="KEGG" id="noj:EJ995_04005"/>
<proteinExistence type="predicted"/>